<keyword evidence="4 10" id="KW-0812">Transmembrane</keyword>
<evidence type="ECO:0000259" key="11">
    <source>
        <dbReference type="PROSITE" id="PS50111"/>
    </source>
</evidence>
<evidence type="ECO:0000256" key="10">
    <source>
        <dbReference type="SAM" id="Phobius"/>
    </source>
</evidence>
<dbReference type="RefSeq" id="WP_144350994.1">
    <property type="nucleotide sequence ID" value="NZ_CP036259.1"/>
</dbReference>
<dbReference type="Pfam" id="PF00015">
    <property type="entry name" value="MCPsignal"/>
    <property type="match status" value="1"/>
</dbReference>
<gene>
    <name evidence="13" type="primary">mcpB_6</name>
    <name evidence="13" type="ORF">SPTER_28940</name>
</gene>
<dbReference type="GO" id="GO:0005886">
    <property type="term" value="C:plasma membrane"/>
    <property type="evidence" value="ECO:0007669"/>
    <property type="project" value="UniProtKB-SubCell"/>
</dbReference>
<dbReference type="PANTHER" id="PTHR32089">
    <property type="entry name" value="METHYL-ACCEPTING CHEMOTAXIS PROTEIN MCPB"/>
    <property type="match status" value="1"/>
</dbReference>
<dbReference type="Gene3D" id="6.10.340.10">
    <property type="match status" value="1"/>
</dbReference>
<dbReference type="SMART" id="SM00283">
    <property type="entry name" value="MA"/>
    <property type="match status" value="1"/>
</dbReference>
<evidence type="ECO:0000313" key="13">
    <source>
        <dbReference type="EMBL" id="QDR81508.1"/>
    </source>
</evidence>
<dbReference type="CDD" id="cd12914">
    <property type="entry name" value="PDC1_DGC_like"/>
    <property type="match status" value="1"/>
</dbReference>
<dbReference type="PANTHER" id="PTHR32089:SF112">
    <property type="entry name" value="LYSOZYME-LIKE PROTEIN-RELATED"/>
    <property type="match status" value="1"/>
</dbReference>
<evidence type="ECO:0000256" key="5">
    <source>
        <dbReference type="ARBA" id="ARBA00022989"/>
    </source>
</evidence>
<evidence type="ECO:0000256" key="8">
    <source>
        <dbReference type="ARBA" id="ARBA00029447"/>
    </source>
</evidence>
<dbReference type="Gene3D" id="3.30.450.20">
    <property type="entry name" value="PAS domain"/>
    <property type="match status" value="2"/>
</dbReference>
<evidence type="ECO:0000256" key="1">
    <source>
        <dbReference type="ARBA" id="ARBA00004651"/>
    </source>
</evidence>
<feature type="domain" description="HAMP" evidence="12">
    <location>
        <begin position="298"/>
        <end position="350"/>
    </location>
</feature>
<dbReference type="InterPro" id="IPR004089">
    <property type="entry name" value="MCPsignal_dom"/>
</dbReference>
<keyword evidence="3" id="KW-0145">Chemotaxis</keyword>
<dbReference type="Pfam" id="PF02743">
    <property type="entry name" value="dCache_1"/>
    <property type="match status" value="1"/>
</dbReference>
<evidence type="ECO:0000256" key="7">
    <source>
        <dbReference type="ARBA" id="ARBA00023224"/>
    </source>
</evidence>
<evidence type="ECO:0000256" key="2">
    <source>
        <dbReference type="ARBA" id="ARBA00022475"/>
    </source>
</evidence>
<keyword evidence="7 9" id="KW-0807">Transducer</keyword>
<keyword evidence="14" id="KW-1185">Reference proteome</keyword>
<dbReference type="InterPro" id="IPR029151">
    <property type="entry name" value="Sensor-like_sf"/>
</dbReference>
<sequence length="655" mass="68354">MFVSNSLKARLIVLLVLFALIPACISGSVGGYINSQAIRESTIHANLNTAQQIGNEITRMVDDAQGVVKLLADTPTARSMNPAAMRELVLAAQQNQSIFELIFVMDATGMQIARTSGSLANRADRPYFKEAIKGNSFFTDVYISSFTNAPCITIAVPIKNSSGQIAGVMAADVSLQAIWEIVDEVRIGQTGYVDVVDNKGTVIAHPDKERVLKKESFAAYDYIAQAMNSRQGSQEAASTRGDRSLVTYSSIDGYGWGVIVYEPIGEVMAAVTQAALATGAVTLLAVLLALISAYYAARNIVRPLDKLVNAAGQVAAGDLAHVIEVRGVAEINQLTAAFNAMIRSLRGLVAKTSATAETVAASSEELAASSGEVGKAAEAVAVTIQGVAAGAAGQVNSAEQSVQVIREMVTAMTNTGRAAQAVAAASQQSEQVAEAGSEQIGLAVIKMNEIEQDVNRATKMIHALGDKSRQIGQIVDVIAGIAGQTNLLALNAAIEAARAGEQGRGFAVVADEVRKLAEQSEAAAREIAGIIEAIQTETVATVNAIDQGGREVAAGVRAVENSGAAFKEIYGAVKNVRAEVGRIVALTKEQQRRSGQVEAAVYSIADSARLNAASAGEVAAASQQQNASVQEITAAAASLAHMAAELQQAVLKFRV</sequence>
<name>A0A517DVZ0_9FIRM</name>
<dbReference type="SMART" id="SM00304">
    <property type="entry name" value="HAMP"/>
    <property type="match status" value="2"/>
</dbReference>
<dbReference type="Proteomes" id="UP000320776">
    <property type="component" value="Chromosome"/>
</dbReference>
<keyword evidence="6 10" id="KW-0472">Membrane</keyword>
<dbReference type="GO" id="GO:0007165">
    <property type="term" value="P:signal transduction"/>
    <property type="evidence" value="ECO:0007669"/>
    <property type="project" value="UniProtKB-KW"/>
</dbReference>
<dbReference type="EMBL" id="CP036259">
    <property type="protein sequence ID" value="QDR81508.1"/>
    <property type="molecule type" value="Genomic_DNA"/>
</dbReference>
<comment type="subcellular location">
    <subcellularLocation>
        <location evidence="1">Cell membrane</location>
        <topology evidence="1">Multi-pass membrane protein</topology>
    </subcellularLocation>
</comment>
<dbReference type="CDD" id="cd11386">
    <property type="entry name" value="MCP_signal"/>
    <property type="match status" value="1"/>
</dbReference>
<dbReference type="InterPro" id="IPR003660">
    <property type="entry name" value="HAMP_dom"/>
</dbReference>
<evidence type="ECO:0000256" key="3">
    <source>
        <dbReference type="ARBA" id="ARBA00022500"/>
    </source>
</evidence>
<dbReference type="InterPro" id="IPR033479">
    <property type="entry name" value="dCache_1"/>
</dbReference>
<evidence type="ECO:0000313" key="14">
    <source>
        <dbReference type="Proteomes" id="UP000320776"/>
    </source>
</evidence>
<evidence type="ECO:0000256" key="4">
    <source>
        <dbReference type="ARBA" id="ARBA00022692"/>
    </source>
</evidence>
<keyword evidence="5 10" id="KW-1133">Transmembrane helix</keyword>
<keyword evidence="2" id="KW-1003">Cell membrane</keyword>
<dbReference type="CDD" id="cd12912">
    <property type="entry name" value="PDC2_MCP_like"/>
    <property type="match status" value="1"/>
</dbReference>
<organism evidence="13 14">
    <name type="scientific">Sporomusa termitida</name>
    <dbReference type="NCBI Taxonomy" id="2377"/>
    <lineage>
        <taxon>Bacteria</taxon>
        <taxon>Bacillati</taxon>
        <taxon>Bacillota</taxon>
        <taxon>Negativicutes</taxon>
        <taxon>Selenomonadales</taxon>
        <taxon>Sporomusaceae</taxon>
        <taxon>Sporomusa</taxon>
    </lineage>
</organism>
<dbReference type="OrthoDB" id="136416at2"/>
<proteinExistence type="inferred from homology"/>
<feature type="transmembrane region" description="Helical" evidence="10">
    <location>
        <begin position="274"/>
        <end position="297"/>
    </location>
</feature>
<dbReference type="GO" id="GO:0006935">
    <property type="term" value="P:chemotaxis"/>
    <property type="evidence" value="ECO:0007669"/>
    <property type="project" value="UniProtKB-KW"/>
</dbReference>
<dbReference type="SUPFAM" id="SSF103190">
    <property type="entry name" value="Sensory domain-like"/>
    <property type="match status" value="1"/>
</dbReference>
<evidence type="ECO:0000259" key="12">
    <source>
        <dbReference type="PROSITE" id="PS50885"/>
    </source>
</evidence>
<evidence type="ECO:0000256" key="9">
    <source>
        <dbReference type="PROSITE-ProRule" id="PRU00284"/>
    </source>
</evidence>
<dbReference type="PROSITE" id="PS50885">
    <property type="entry name" value="HAMP"/>
    <property type="match status" value="1"/>
</dbReference>
<dbReference type="AlphaFoldDB" id="A0A517DVZ0"/>
<accession>A0A517DVZ0</accession>
<dbReference type="SUPFAM" id="SSF58104">
    <property type="entry name" value="Methyl-accepting chemotaxis protein (MCP) signaling domain"/>
    <property type="match status" value="1"/>
</dbReference>
<reference evidence="13 14" key="1">
    <citation type="submission" date="2019-02" db="EMBL/GenBank/DDBJ databases">
        <title>Closed genome of Sporomusa termitida DSM 4440.</title>
        <authorList>
            <person name="Poehlein A."/>
            <person name="Daniel R."/>
        </authorList>
    </citation>
    <scope>NUCLEOTIDE SEQUENCE [LARGE SCALE GENOMIC DNA]</scope>
    <source>
        <strain evidence="13 14">DSM 4440</strain>
    </source>
</reference>
<dbReference type="KEGG" id="sted:SPTER_28940"/>
<feature type="domain" description="Methyl-accepting transducer" evidence="11">
    <location>
        <begin position="369"/>
        <end position="640"/>
    </location>
</feature>
<evidence type="ECO:0000256" key="6">
    <source>
        <dbReference type="ARBA" id="ARBA00023136"/>
    </source>
</evidence>
<dbReference type="CDD" id="cd06225">
    <property type="entry name" value="HAMP"/>
    <property type="match status" value="1"/>
</dbReference>
<comment type="similarity">
    <text evidence="8">Belongs to the methyl-accepting chemotaxis (MCP) protein family.</text>
</comment>
<protein>
    <submittedName>
        <fullName evidence="13">Methyl-accepting chemotaxis protein McpB</fullName>
    </submittedName>
</protein>
<dbReference type="Pfam" id="PF00672">
    <property type="entry name" value="HAMP"/>
    <property type="match status" value="1"/>
</dbReference>
<dbReference type="Gene3D" id="1.10.287.950">
    <property type="entry name" value="Methyl-accepting chemotaxis protein"/>
    <property type="match status" value="1"/>
</dbReference>
<dbReference type="PROSITE" id="PS50111">
    <property type="entry name" value="CHEMOTAXIS_TRANSDUC_2"/>
    <property type="match status" value="1"/>
</dbReference>